<sequence>MEFLLGNPFTTPVGHCIERATDGSLQSEDWALNMEICDIINETEDGPKDAIRAVKKKLGGNKNYREVMLTLTAWADAFRSIPDLTGVVQVYEELKRKGIEFPTSEMETLSPIHTPQRVRPTPHMCKPRGSLAYSTTQPKPQSVPPPYSSPPVLNIHAPGSINPSPEQICRLRSELDVVRGNTKVMSEMLTEMVPGQEEASDYELLQELNRTCRAMQQRIVELISCVSNEAVTEELLHVNDDLNNIFLRYERYERFRSGRSSAQSVNNGVLSEATEDNLIDLGPGSPAVVSNMARRPTSPATLASRLAGLDMGVDSVSSTLSSLNSCKPTPAQDDFDVFAQTRTGLFEFPYVFVFIHVFFVCMFLDTRGTLAPPPPSQGVPGHSSVMDDVEAWLCTDVKGDEAEEGVTSEEFDKFLEERAKAAEMAPSLPSPPSGAPGEGQGTPGRKKPDRREDSLFAM</sequence>
<dbReference type="SUPFAM" id="SSF89009">
    <property type="entry name" value="GAT-like domain"/>
    <property type="match status" value="1"/>
</dbReference>
<dbReference type="PROSITE" id="PS50909">
    <property type="entry name" value="GAT"/>
    <property type="match status" value="1"/>
</dbReference>
<dbReference type="Gene3D" id="1.20.58.160">
    <property type="match status" value="1"/>
</dbReference>
<name>A0A8C7X885_9TELE</name>
<dbReference type="GeneTree" id="ENSGT00940000156940"/>
<evidence type="ECO:0000313" key="9">
    <source>
        <dbReference type="Proteomes" id="UP000694383"/>
    </source>
</evidence>
<keyword evidence="2 4" id="KW-0813">Transport</keyword>
<dbReference type="Proteomes" id="UP000694383">
    <property type="component" value="Unplaced"/>
</dbReference>
<comment type="similarity">
    <text evidence="1 4">Belongs to the TOM1 family.</text>
</comment>
<dbReference type="PANTHER" id="PTHR13856:SF31">
    <property type="entry name" value="TOM1-LIKE PROTEIN 2"/>
    <property type="match status" value="1"/>
</dbReference>
<feature type="region of interest" description="Disordered" evidence="5">
    <location>
        <begin position="418"/>
        <end position="458"/>
    </location>
</feature>
<dbReference type="GO" id="GO:0016020">
    <property type="term" value="C:membrane"/>
    <property type="evidence" value="ECO:0007669"/>
    <property type="project" value="TreeGrafter"/>
</dbReference>
<feature type="domain" description="VHS" evidence="6">
    <location>
        <begin position="73"/>
        <end position="102"/>
    </location>
</feature>
<dbReference type="InterPro" id="IPR008942">
    <property type="entry name" value="ENTH_VHS"/>
</dbReference>
<dbReference type="FunFam" id="1.20.58.160:FF:000001">
    <property type="entry name" value="TOM1-like protein 2 isoform X1"/>
    <property type="match status" value="1"/>
</dbReference>
<evidence type="ECO:0000256" key="2">
    <source>
        <dbReference type="ARBA" id="ARBA00022448"/>
    </source>
</evidence>
<reference evidence="8" key="1">
    <citation type="submission" date="2025-08" db="UniProtKB">
        <authorList>
            <consortium name="Ensembl"/>
        </authorList>
    </citation>
    <scope>IDENTIFICATION</scope>
</reference>
<dbReference type="Gene3D" id="1.25.40.90">
    <property type="match status" value="2"/>
</dbReference>
<feature type="domain" description="GAT" evidence="7">
    <location>
        <begin position="166"/>
        <end position="254"/>
    </location>
</feature>
<dbReference type="PIRSF" id="PIRSF036948">
    <property type="entry name" value="TOM1"/>
    <property type="match status" value="1"/>
</dbReference>
<dbReference type="SMART" id="SM00288">
    <property type="entry name" value="VHS"/>
    <property type="match status" value="1"/>
</dbReference>
<evidence type="ECO:0000256" key="3">
    <source>
        <dbReference type="ARBA" id="ARBA00022927"/>
    </source>
</evidence>
<dbReference type="GO" id="GO:0043130">
    <property type="term" value="F:ubiquitin binding"/>
    <property type="evidence" value="ECO:0007669"/>
    <property type="project" value="InterPro"/>
</dbReference>
<evidence type="ECO:0000256" key="5">
    <source>
        <dbReference type="SAM" id="MobiDB-lite"/>
    </source>
</evidence>
<evidence type="ECO:0000259" key="6">
    <source>
        <dbReference type="PROSITE" id="PS50179"/>
    </source>
</evidence>
<keyword evidence="3 4" id="KW-0653">Protein transport</keyword>
<dbReference type="InterPro" id="IPR014645">
    <property type="entry name" value="TOM1"/>
</dbReference>
<dbReference type="GO" id="GO:0005768">
    <property type="term" value="C:endosome"/>
    <property type="evidence" value="ECO:0007669"/>
    <property type="project" value="TreeGrafter"/>
</dbReference>
<feature type="domain" description="VHS" evidence="6">
    <location>
        <begin position="20"/>
        <end position="72"/>
    </location>
</feature>
<dbReference type="PANTHER" id="PTHR13856">
    <property type="entry name" value="VHS DOMAIN CONTAINING PROTEIN FAMILY"/>
    <property type="match status" value="1"/>
</dbReference>
<dbReference type="PROSITE" id="PS50179">
    <property type="entry name" value="VHS"/>
    <property type="match status" value="2"/>
</dbReference>
<dbReference type="InterPro" id="IPR004152">
    <property type="entry name" value="GAT_dom"/>
</dbReference>
<evidence type="ECO:0000259" key="7">
    <source>
        <dbReference type="PROSITE" id="PS50909"/>
    </source>
</evidence>
<evidence type="ECO:0000256" key="4">
    <source>
        <dbReference type="PIRNR" id="PIRNR036948"/>
    </source>
</evidence>
<accession>A0A8C7X885</accession>
<organism evidence="8 9">
    <name type="scientific">Oryzias sinensis</name>
    <name type="common">Chinese medaka</name>
    <dbReference type="NCBI Taxonomy" id="183150"/>
    <lineage>
        <taxon>Eukaryota</taxon>
        <taxon>Metazoa</taxon>
        <taxon>Chordata</taxon>
        <taxon>Craniata</taxon>
        <taxon>Vertebrata</taxon>
        <taxon>Euteleostomi</taxon>
        <taxon>Actinopterygii</taxon>
        <taxon>Neopterygii</taxon>
        <taxon>Teleostei</taxon>
        <taxon>Neoteleostei</taxon>
        <taxon>Acanthomorphata</taxon>
        <taxon>Ovalentaria</taxon>
        <taxon>Atherinomorphae</taxon>
        <taxon>Beloniformes</taxon>
        <taxon>Adrianichthyidae</taxon>
        <taxon>Oryziinae</taxon>
        <taxon>Oryzias</taxon>
    </lineage>
</organism>
<dbReference type="SUPFAM" id="SSF48464">
    <property type="entry name" value="ENTH/VHS domain"/>
    <property type="match status" value="1"/>
</dbReference>
<dbReference type="GO" id="GO:0035091">
    <property type="term" value="F:phosphatidylinositol binding"/>
    <property type="evidence" value="ECO:0007669"/>
    <property type="project" value="InterPro"/>
</dbReference>
<dbReference type="Ensembl" id="ENSOSIT00000010111.1">
    <property type="protein sequence ID" value="ENSOSIP00000009486.1"/>
    <property type="gene ID" value="ENSOSIG00000005989.1"/>
</dbReference>
<feature type="compositionally biased region" description="Basic and acidic residues" evidence="5">
    <location>
        <begin position="449"/>
        <end position="458"/>
    </location>
</feature>
<dbReference type="Pfam" id="PF00790">
    <property type="entry name" value="VHS"/>
    <property type="match status" value="1"/>
</dbReference>
<evidence type="ECO:0000313" key="8">
    <source>
        <dbReference type="Ensembl" id="ENSOSIP00000009486.1"/>
    </source>
</evidence>
<dbReference type="InterPro" id="IPR002014">
    <property type="entry name" value="VHS_dom"/>
</dbReference>
<evidence type="ECO:0000256" key="1">
    <source>
        <dbReference type="ARBA" id="ARBA00007708"/>
    </source>
</evidence>
<dbReference type="InterPro" id="IPR038425">
    <property type="entry name" value="GAT_sf"/>
</dbReference>
<proteinExistence type="inferred from homology"/>
<dbReference type="GO" id="GO:0030276">
    <property type="term" value="F:clathrin binding"/>
    <property type="evidence" value="ECO:0007669"/>
    <property type="project" value="TreeGrafter"/>
</dbReference>
<dbReference type="Pfam" id="PF03127">
    <property type="entry name" value="GAT"/>
    <property type="match status" value="1"/>
</dbReference>
<dbReference type="CDD" id="cd14238">
    <property type="entry name" value="GAT_TM1L2"/>
    <property type="match status" value="1"/>
</dbReference>
<keyword evidence="9" id="KW-1185">Reference proteome</keyword>
<protein>
    <submittedName>
        <fullName evidence="8">Target of myb1 like 2 membrane trafficking protein</fullName>
    </submittedName>
</protein>
<reference evidence="8" key="2">
    <citation type="submission" date="2025-09" db="UniProtKB">
        <authorList>
            <consortium name="Ensembl"/>
        </authorList>
    </citation>
    <scope>IDENTIFICATION</scope>
</reference>
<dbReference type="GO" id="GO:0015031">
    <property type="term" value="P:protein transport"/>
    <property type="evidence" value="ECO:0007669"/>
    <property type="project" value="UniProtKB-UniRule"/>
</dbReference>
<dbReference type="AlphaFoldDB" id="A0A8C7X885"/>
<dbReference type="GO" id="GO:0007165">
    <property type="term" value="P:signal transduction"/>
    <property type="evidence" value="ECO:0007669"/>
    <property type="project" value="TreeGrafter"/>
</dbReference>